<protein>
    <submittedName>
        <fullName evidence="1">Uncharacterized protein</fullName>
    </submittedName>
</protein>
<dbReference type="HOGENOM" id="CLU_3142546_0_0_1"/>
<sequence length="49" mass="5735">MSEISKHDYFLFPSINSQQQTAFLTDSNTSWSFVPNINFIFNNILTNVY</sequence>
<keyword evidence="2" id="KW-1185">Reference proteome</keyword>
<reference evidence="1" key="3">
    <citation type="submission" date="2025-09" db="UniProtKB">
        <authorList>
            <consortium name="Ensembl"/>
        </authorList>
    </citation>
    <scope>IDENTIFICATION</scope>
</reference>
<evidence type="ECO:0000313" key="1">
    <source>
        <dbReference type="Ensembl" id="ENSCINP00000033259.1"/>
    </source>
</evidence>
<dbReference type="Proteomes" id="UP000008144">
    <property type="component" value="Unassembled WGS sequence"/>
</dbReference>
<organism evidence="1 2">
    <name type="scientific">Ciona intestinalis</name>
    <name type="common">Transparent sea squirt</name>
    <name type="synonym">Ascidia intestinalis</name>
    <dbReference type="NCBI Taxonomy" id="7719"/>
    <lineage>
        <taxon>Eukaryota</taxon>
        <taxon>Metazoa</taxon>
        <taxon>Chordata</taxon>
        <taxon>Tunicata</taxon>
        <taxon>Ascidiacea</taxon>
        <taxon>Phlebobranchia</taxon>
        <taxon>Cionidae</taxon>
        <taxon>Ciona</taxon>
    </lineage>
</organism>
<reference evidence="2" key="1">
    <citation type="journal article" date="2002" name="Science">
        <title>The draft genome of Ciona intestinalis: insights into chordate and vertebrate origins.</title>
        <authorList>
            <person name="Dehal P."/>
            <person name="Satou Y."/>
            <person name="Campbell R.K."/>
            <person name="Chapman J."/>
            <person name="Degnan B."/>
            <person name="De Tomaso A."/>
            <person name="Davidson B."/>
            <person name="Di Gregorio A."/>
            <person name="Gelpke M."/>
            <person name="Goodstein D.M."/>
            <person name="Harafuji N."/>
            <person name="Hastings K.E."/>
            <person name="Ho I."/>
            <person name="Hotta K."/>
            <person name="Huang W."/>
            <person name="Kawashima T."/>
            <person name="Lemaire P."/>
            <person name="Martinez D."/>
            <person name="Meinertzhagen I.A."/>
            <person name="Necula S."/>
            <person name="Nonaka M."/>
            <person name="Putnam N."/>
            <person name="Rash S."/>
            <person name="Saiga H."/>
            <person name="Satake M."/>
            <person name="Terry A."/>
            <person name="Yamada L."/>
            <person name="Wang H.G."/>
            <person name="Awazu S."/>
            <person name="Azumi K."/>
            <person name="Boore J."/>
            <person name="Branno M."/>
            <person name="Chin-Bow S."/>
            <person name="DeSantis R."/>
            <person name="Doyle S."/>
            <person name="Francino P."/>
            <person name="Keys D.N."/>
            <person name="Haga S."/>
            <person name="Hayashi H."/>
            <person name="Hino K."/>
            <person name="Imai K.S."/>
            <person name="Inaba K."/>
            <person name="Kano S."/>
            <person name="Kobayashi K."/>
            <person name="Kobayashi M."/>
            <person name="Lee B.I."/>
            <person name="Makabe K.W."/>
            <person name="Manohar C."/>
            <person name="Matassi G."/>
            <person name="Medina M."/>
            <person name="Mochizuki Y."/>
            <person name="Mount S."/>
            <person name="Morishita T."/>
            <person name="Miura S."/>
            <person name="Nakayama A."/>
            <person name="Nishizaka S."/>
            <person name="Nomoto H."/>
            <person name="Ohta F."/>
            <person name="Oishi K."/>
            <person name="Rigoutsos I."/>
            <person name="Sano M."/>
            <person name="Sasaki A."/>
            <person name="Sasakura Y."/>
            <person name="Shoguchi E."/>
            <person name="Shin-i T."/>
            <person name="Spagnuolo A."/>
            <person name="Stainier D."/>
            <person name="Suzuki M.M."/>
            <person name="Tassy O."/>
            <person name="Takatori N."/>
            <person name="Tokuoka M."/>
            <person name="Yagi K."/>
            <person name="Yoshizaki F."/>
            <person name="Wada S."/>
            <person name="Zhang C."/>
            <person name="Hyatt P.D."/>
            <person name="Larimer F."/>
            <person name="Detter C."/>
            <person name="Doggett N."/>
            <person name="Glavina T."/>
            <person name="Hawkins T."/>
            <person name="Richardson P."/>
            <person name="Lucas S."/>
            <person name="Kohara Y."/>
            <person name="Levine M."/>
            <person name="Satoh N."/>
            <person name="Rokhsar D.S."/>
        </authorList>
    </citation>
    <scope>NUCLEOTIDE SEQUENCE [LARGE SCALE GENOMIC DNA]</scope>
</reference>
<accession>H2XUC5</accession>
<proteinExistence type="predicted"/>
<name>H2XUC5_CIOIN</name>
<dbReference type="InParanoid" id="H2XUC5"/>
<dbReference type="Ensembl" id="ENSCINT00000034271.1">
    <property type="protein sequence ID" value="ENSCINP00000033259.1"/>
    <property type="gene ID" value="ENSCING00000024917.1"/>
</dbReference>
<dbReference type="AlphaFoldDB" id="H2XUC5"/>
<evidence type="ECO:0000313" key="2">
    <source>
        <dbReference type="Proteomes" id="UP000008144"/>
    </source>
</evidence>
<reference evidence="1" key="2">
    <citation type="submission" date="2025-08" db="UniProtKB">
        <authorList>
            <consortium name="Ensembl"/>
        </authorList>
    </citation>
    <scope>IDENTIFICATION</scope>
</reference>